<sequence length="207" mass="23360">MLPALSFCCVEKDDILKEFSLNMSDADIDGAFYSIDQWKELYPDDVHMAEVCRAFLLLLDGKLDQARFLFEIHFPEVLIQDGQLASQSQVAGLFYQILETCDSPLTLDALGSEAKVSLCKKRSRFWKGKAILGMVVMATGVVVAAVNPPVGWGMIVSSIPMVMEGIENSEDYHEEMDRKRSERMRQEAELDRTSHFSKHNSMNLVMV</sequence>
<keyword evidence="1" id="KW-0472">Membrane</keyword>
<keyword evidence="1" id="KW-1133">Transmembrane helix</keyword>
<dbReference type="Proteomes" id="UP001194714">
    <property type="component" value="Unassembled WGS sequence"/>
</dbReference>
<comment type="caution">
    <text evidence="2">The sequence shown here is derived from an EMBL/GenBank/DDBJ whole genome shotgun (WGS) entry which is preliminary data.</text>
</comment>
<evidence type="ECO:0000313" key="3">
    <source>
        <dbReference type="Proteomes" id="UP001194714"/>
    </source>
</evidence>
<organism evidence="2 3">
    <name type="scientific">Candidatus Neptunichlamydia vexilliferae</name>
    <dbReference type="NCBI Taxonomy" id="1651774"/>
    <lineage>
        <taxon>Bacteria</taxon>
        <taxon>Pseudomonadati</taxon>
        <taxon>Chlamydiota</taxon>
        <taxon>Chlamydiia</taxon>
        <taxon>Parachlamydiales</taxon>
        <taxon>Simkaniaceae</taxon>
        <taxon>Candidatus Neptunichlamydia</taxon>
    </lineage>
</organism>
<feature type="transmembrane region" description="Helical" evidence="1">
    <location>
        <begin position="130"/>
        <end position="155"/>
    </location>
</feature>
<proteinExistence type="predicted"/>
<accession>A0ABS0AZG2</accession>
<protein>
    <submittedName>
        <fullName evidence="2">Uncharacterized protein</fullName>
    </submittedName>
</protein>
<reference evidence="2 3" key="1">
    <citation type="submission" date="2020-01" db="EMBL/GenBank/DDBJ databases">
        <title>Draft genome sequence of Cand. Neptunochlamydia vexilliferae K9.</title>
        <authorList>
            <person name="Schulz F."/>
            <person name="Koestlbacher S."/>
            <person name="Wascher F."/>
            <person name="Pizzetti I."/>
            <person name="Horn M."/>
        </authorList>
    </citation>
    <scope>NUCLEOTIDE SEQUENCE [LARGE SCALE GENOMIC DNA]</scope>
    <source>
        <strain evidence="2 3">K9</strain>
    </source>
</reference>
<dbReference type="EMBL" id="JAAEJV010000003">
    <property type="protein sequence ID" value="MBF5058720.1"/>
    <property type="molecule type" value="Genomic_DNA"/>
</dbReference>
<keyword evidence="3" id="KW-1185">Reference proteome</keyword>
<keyword evidence="1" id="KW-0812">Transmembrane</keyword>
<evidence type="ECO:0000256" key="1">
    <source>
        <dbReference type="SAM" id="Phobius"/>
    </source>
</evidence>
<evidence type="ECO:0000313" key="2">
    <source>
        <dbReference type="EMBL" id="MBF5058720.1"/>
    </source>
</evidence>
<name>A0ABS0AZG2_9BACT</name>
<gene>
    <name evidence="2" type="ORF">NEPTK9_000219</name>
</gene>